<feature type="transmembrane region" description="Helical" evidence="2">
    <location>
        <begin position="356"/>
        <end position="378"/>
    </location>
</feature>
<dbReference type="Proteomes" id="UP000572051">
    <property type="component" value="Unassembled WGS sequence"/>
</dbReference>
<dbReference type="Pfam" id="PF06808">
    <property type="entry name" value="DctM"/>
    <property type="match status" value="1"/>
</dbReference>
<feature type="transmembrane region" description="Helical" evidence="2">
    <location>
        <begin position="524"/>
        <end position="545"/>
    </location>
</feature>
<gene>
    <name evidence="4" type="ORF">HNR10_001468</name>
</gene>
<feature type="transmembrane region" description="Helical" evidence="2">
    <location>
        <begin position="665"/>
        <end position="686"/>
    </location>
</feature>
<feature type="region of interest" description="Disordered" evidence="1">
    <location>
        <begin position="982"/>
        <end position="1013"/>
    </location>
</feature>
<feature type="transmembrane region" description="Helical" evidence="2">
    <location>
        <begin position="594"/>
        <end position="616"/>
    </location>
</feature>
<feature type="transmembrane region" description="Helical" evidence="2">
    <location>
        <begin position="565"/>
        <end position="588"/>
    </location>
</feature>
<feature type="region of interest" description="Disordered" evidence="1">
    <location>
        <begin position="1"/>
        <end position="29"/>
    </location>
</feature>
<evidence type="ECO:0000259" key="3">
    <source>
        <dbReference type="Pfam" id="PF06808"/>
    </source>
</evidence>
<feature type="transmembrane region" description="Helical" evidence="2">
    <location>
        <begin position="121"/>
        <end position="142"/>
    </location>
</feature>
<comment type="caution">
    <text evidence="4">The sequence shown here is derived from an EMBL/GenBank/DDBJ whole genome shotgun (WGS) entry which is preliminary data.</text>
</comment>
<feature type="transmembrane region" description="Helical" evidence="2">
    <location>
        <begin position="839"/>
        <end position="866"/>
    </location>
</feature>
<evidence type="ECO:0000313" key="5">
    <source>
        <dbReference type="Proteomes" id="UP000572051"/>
    </source>
</evidence>
<proteinExistence type="predicted"/>
<feature type="transmembrane region" description="Helical" evidence="2">
    <location>
        <begin position="329"/>
        <end position="349"/>
    </location>
</feature>
<reference evidence="4 5" key="1">
    <citation type="submission" date="2020-07" db="EMBL/GenBank/DDBJ databases">
        <title>Sequencing the genomes of 1000 actinobacteria strains.</title>
        <authorList>
            <person name="Klenk H.-P."/>
        </authorList>
    </citation>
    <scope>NUCLEOTIDE SEQUENCE [LARGE SCALE GENOMIC DNA]</scope>
    <source>
        <strain evidence="4 5">DSM 44442</strain>
    </source>
</reference>
<dbReference type="PANTHER" id="PTHR43849">
    <property type="entry name" value="BLL3936 PROTEIN"/>
    <property type="match status" value="1"/>
</dbReference>
<dbReference type="InterPro" id="IPR011853">
    <property type="entry name" value="TRAP_DctM-Dct_fused"/>
</dbReference>
<name>A0A7Z0J9D6_9ACTN</name>
<feature type="domain" description="TRAP C4-dicarboxylate transport system permease DctM subunit" evidence="3">
    <location>
        <begin position="340"/>
        <end position="685"/>
    </location>
</feature>
<dbReference type="RefSeq" id="WP_179821844.1">
    <property type="nucleotide sequence ID" value="NZ_JACCFS010000001.1"/>
</dbReference>
<feature type="transmembrane region" description="Helical" evidence="2">
    <location>
        <begin position="184"/>
        <end position="201"/>
    </location>
</feature>
<feature type="transmembrane region" description="Helical" evidence="2">
    <location>
        <begin position="908"/>
        <end position="933"/>
    </location>
</feature>
<accession>A0A7Z0J9D6</accession>
<evidence type="ECO:0000256" key="1">
    <source>
        <dbReference type="SAM" id="MobiDB-lite"/>
    </source>
</evidence>
<feature type="transmembrane region" description="Helical" evidence="2">
    <location>
        <begin position="148"/>
        <end position="172"/>
    </location>
</feature>
<feature type="transmembrane region" description="Helical" evidence="2">
    <location>
        <begin position="750"/>
        <end position="772"/>
    </location>
</feature>
<keyword evidence="5" id="KW-1185">Reference proteome</keyword>
<organism evidence="4 5">
    <name type="scientific">Nocardiopsis aegyptia</name>
    <dbReference type="NCBI Taxonomy" id="220378"/>
    <lineage>
        <taxon>Bacteria</taxon>
        <taxon>Bacillati</taxon>
        <taxon>Actinomycetota</taxon>
        <taxon>Actinomycetes</taxon>
        <taxon>Streptosporangiales</taxon>
        <taxon>Nocardiopsidaceae</taxon>
        <taxon>Nocardiopsis</taxon>
    </lineage>
</organism>
<feature type="transmembrane region" description="Helical" evidence="2">
    <location>
        <begin position="62"/>
        <end position="81"/>
    </location>
</feature>
<feature type="transmembrane region" description="Helical" evidence="2">
    <location>
        <begin position="945"/>
        <end position="971"/>
    </location>
</feature>
<evidence type="ECO:0000256" key="2">
    <source>
        <dbReference type="SAM" id="Phobius"/>
    </source>
</evidence>
<feature type="transmembrane region" description="Helical" evidence="2">
    <location>
        <begin position="242"/>
        <end position="263"/>
    </location>
</feature>
<feature type="transmembrane region" description="Helical" evidence="2">
    <location>
        <begin position="637"/>
        <end position="659"/>
    </location>
</feature>
<keyword evidence="2" id="KW-0472">Membrane</keyword>
<feature type="transmembrane region" description="Helical" evidence="2">
    <location>
        <begin position="93"/>
        <end position="109"/>
    </location>
</feature>
<feature type="transmembrane region" description="Helical" evidence="2">
    <location>
        <begin position="299"/>
        <end position="317"/>
    </location>
</feature>
<feature type="transmembrane region" description="Helical" evidence="2">
    <location>
        <begin position="878"/>
        <end position="896"/>
    </location>
</feature>
<feature type="transmembrane region" description="Helical" evidence="2">
    <location>
        <begin position="213"/>
        <end position="235"/>
    </location>
</feature>
<feature type="transmembrane region" description="Helical" evidence="2">
    <location>
        <begin position="706"/>
        <end position="730"/>
    </location>
</feature>
<evidence type="ECO:0000313" key="4">
    <source>
        <dbReference type="EMBL" id="NYJ33587.1"/>
    </source>
</evidence>
<dbReference type="InterPro" id="IPR010656">
    <property type="entry name" value="DctM"/>
</dbReference>
<feature type="transmembrane region" description="Helical" evidence="2">
    <location>
        <begin position="784"/>
        <end position="804"/>
    </location>
</feature>
<feature type="transmembrane region" description="Helical" evidence="2">
    <location>
        <begin position="269"/>
        <end position="287"/>
    </location>
</feature>
<keyword evidence="2" id="KW-1133">Transmembrane helix</keyword>
<keyword evidence="2" id="KW-0812">Transmembrane</keyword>
<protein>
    <submittedName>
        <fullName evidence="4">TRAP transporter 4TM/12TM fusion protein</fullName>
    </submittedName>
</protein>
<feature type="transmembrane region" description="Helical" evidence="2">
    <location>
        <begin position="487"/>
        <end position="512"/>
    </location>
</feature>
<feature type="transmembrane region" description="Helical" evidence="2">
    <location>
        <begin position="398"/>
        <end position="421"/>
    </location>
</feature>
<dbReference type="NCBIfam" id="TIGR02123">
    <property type="entry name" value="TRAP_fused"/>
    <property type="match status" value="1"/>
</dbReference>
<dbReference type="PANTHER" id="PTHR43849:SF2">
    <property type="entry name" value="BLL3936 PROTEIN"/>
    <property type="match status" value="1"/>
</dbReference>
<dbReference type="AlphaFoldDB" id="A0A7Z0J9D6"/>
<dbReference type="EMBL" id="JACCFS010000001">
    <property type="protein sequence ID" value="NYJ33587.1"/>
    <property type="molecule type" value="Genomic_DNA"/>
</dbReference>
<sequence>MTTDPKATGDPGGGPAGGRETIAGASSPEALESIQKDIEAMETHDYTEDAGAEGTRSQLRTIWRWSVFFVALALAVFHLWTAFTQTLPPLQQRSFHLALGLGLVFLLYPTKERRTEVHGPFYGISMAFSGLLVGYLGVGILSGTNTSMYLYLPQAVFGGLALVLLGGAGWYLWRTRASDAASRAQSAGGWTLLAGVALISLDLVTSDAAGGFFFLPILGLVLVVAALALAVALLRRPSVFPVWLWPVVTRWGLTAAGVVVLAYMSVSGIAGWNVVGPALAILVIVQLSRYSGVTVMGMPVFDVVLAALGLFAGLYMFVNYNEIVTTVGILNPTYVMVGTIGILLILVAAGRVLGPALVVLASALIAFAYFGQAMPGFLRHRGSSVDQLVTNLWVSTEGIFGTPLGISATFIFLFMIFAAMLQRTGMERFFTDLALGATGHSTGGTAKVGIVTSAFSGTITGSSVANTVSNGAFTIPMMKKSGYKPEYAGAVEAASSTGGQIMPPIMGAGAFIMIEFTGASYQQILTAAAIPAVMFFVSQYVVVHYDAKRMGIGGLPRELLPNLRVLMLTRGYLLAPVIAIFALLSMGYSPMFSAMGAVVATVAMNLLIQFVTLPWTRVDGRIRRRAAREAAVTALRLSLPIIVAAAAAAVVVLGVQNVFAEMGRGMQALLISLLLAVVAMVAMGLFTSWKDSEEDQLNLHGFLDGLVGASRLAIPIIVACASAGIIAGVIVTTDLGLKLSRGLLGIAESISASLASLLTSLATSPVLAWTGAGSDFGIEAVSTMRVDLFLILVMSMIACLILGIGLPTTANYVITATLAAPAIVTVLQGEFETRTLAMLLMAHLFVYYFGVLADITPPVCLAAYAAAGISGGDPIRTGFYAVRIAIAAFVMPYMFVFSPELLLQDVDLVSGTVAAVTGVVGAAMVALGLVGYLDRPMAWYQRGAIIVGGLLLVSASWTTNVVGLVLIVAVIGYEKLRTHRRGGPERIPAAGGPEKGDEAVPAAGSDAGEGAKD</sequence>